<gene>
    <name evidence="2" type="ORF">AC626_16895</name>
</gene>
<feature type="domain" description="N-acetyltransferase" evidence="1">
    <location>
        <begin position="1"/>
        <end position="130"/>
    </location>
</feature>
<evidence type="ECO:0000259" key="1">
    <source>
        <dbReference type="PROSITE" id="PS51186"/>
    </source>
</evidence>
<accession>A0A0L0EPW1</accession>
<protein>
    <recommendedName>
        <fullName evidence="1">N-acetyltransferase domain-containing protein</fullName>
    </recommendedName>
</protein>
<dbReference type="InterPro" id="IPR000182">
    <property type="entry name" value="GNAT_dom"/>
</dbReference>
<proteinExistence type="predicted"/>
<dbReference type="Gene3D" id="3.40.630.30">
    <property type="match status" value="1"/>
</dbReference>
<dbReference type="PROSITE" id="PS51186">
    <property type="entry name" value="GNAT"/>
    <property type="match status" value="1"/>
</dbReference>
<dbReference type="CDD" id="cd04301">
    <property type="entry name" value="NAT_SF"/>
    <property type="match status" value="1"/>
</dbReference>
<dbReference type="GO" id="GO:0016747">
    <property type="term" value="F:acyltransferase activity, transferring groups other than amino-acyl groups"/>
    <property type="evidence" value="ECO:0007669"/>
    <property type="project" value="InterPro"/>
</dbReference>
<comment type="caution">
    <text evidence="2">The sequence shown here is derived from an EMBL/GenBank/DDBJ whole genome shotgun (WGS) entry which is preliminary data.</text>
</comment>
<dbReference type="Proteomes" id="UP000036850">
    <property type="component" value="Unassembled WGS sequence"/>
</dbReference>
<dbReference type="InterPro" id="IPR016181">
    <property type="entry name" value="Acyl_CoA_acyltransferase"/>
</dbReference>
<evidence type="ECO:0000313" key="3">
    <source>
        <dbReference type="Proteomes" id="UP000036850"/>
    </source>
</evidence>
<dbReference type="AlphaFoldDB" id="A0A0L0EPW1"/>
<dbReference type="SUPFAM" id="SSF55729">
    <property type="entry name" value="Acyl-CoA N-acyltransferases (Nat)"/>
    <property type="match status" value="1"/>
</dbReference>
<sequence>MKVVAQVLPAIQTPLVNKFYQTHKARGKATRQDQNWVLKGPDIVAACRVQHVTGHCFLSTVLVAPEQRGKGFAKVLLNAVLAHQQAPLYTFAYRHLSAFYAGLGFKAIDPLALPQGLADKYHTYVAQGRQILPMQCINPE</sequence>
<reference evidence="3" key="1">
    <citation type="submission" date="2015-07" db="EMBL/GenBank/DDBJ databases">
        <title>Draft genome sequence of a Pseudoalteromonas rubra strain, OCN096, isolated from Kaneohe Bay, Oahu, Hawaii.</title>
        <authorList>
            <person name="Beurmann S."/>
            <person name="Ushijima B."/>
            <person name="Belcaid M."/>
            <person name="Callahan S.M."/>
            <person name="Aeby G.S."/>
        </authorList>
    </citation>
    <scope>NUCLEOTIDE SEQUENCE [LARGE SCALE GENOMIC DNA]</scope>
    <source>
        <strain evidence="3">OCN096</strain>
    </source>
</reference>
<evidence type="ECO:0000313" key="2">
    <source>
        <dbReference type="EMBL" id="KNC66436.1"/>
    </source>
</evidence>
<dbReference type="PATRIC" id="fig|43658.6.peg.441"/>
<dbReference type="Pfam" id="PF13508">
    <property type="entry name" value="Acetyltransf_7"/>
    <property type="match status" value="1"/>
</dbReference>
<organism evidence="2 3">
    <name type="scientific">Pseudoalteromonas rubra</name>
    <dbReference type="NCBI Taxonomy" id="43658"/>
    <lineage>
        <taxon>Bacteria</taxon>
        <taxon>Pseudomonadati</taxon>
        <taxon>Pseudomonadota</taxon>
        <taxon>Gammaproteobacteria</taxon>
        <taxon>Alteromonadales</taxon>
        <taxon>Pseudoalteromonadaceae</taxon>
        <taxon>Pseudoalteromonas</taxon>
    </lineage>
</organism>
<dbReference type="OrthoDB" id="8780005at2"/>
<dbReference type="EMBL" id="LFZX01000149">
    <property type="protein sequence ID" value="KNC66436.1"/>
    <property type="molecule type" value="Genomic_DNA"/>
</dbReference>
<name>A0A0L0EPW1_9GAMM</name>